<dbReference type="Gene3D" id="3.40.50.200">
    <property type="entry name" value="Peptidase S8/S53 domain"/>
    <property type="match status" value="1"/>
</dbReference>
<keyword evidence="3" id="KW-0378">Hydrolase</keyword>
<keyword evidence="8" id="KW-0732">Signal</keyword>
<keyword evidence="11" id="KW-1185">Reference proteome</keyword>
<accession>A0A1H2C7N0</accession>
<sequence length="555" mass="55222">MSMRRSVSRVAAVLAVLLFTGAVRAAPARAAAADYVLYYTVGSVNPAGQENLGNIADRLLGGAGRATDIFNLNSGRSQPAGGALSNPNSLTAGWYLVLPWDAVGSGVRYGVLPTTAPAPAAAPDTNTGATTAPGATTPGSAPGGGSTGGGQPATTGQAERPTGPGVPQASTPVNPGAVPSSPPPAAPPSGKCVAAIAASAPSNWAMRKLAADQVWEHSRGVGQLVAVVDSGVDGRAAQLSGRVAIGANIVTGDGRGDSDCLGTGTAMAGLVAAQPVNKETFTGVAPESVVMPVRVVTDGTAAGEAAQAAAIEVAVSAGATVIALGSYVDVTRPAVVQAVQAALDQDIVVVAGAPPAGPRDGAVEPPAEVIIVGGVGVDGKTAEEYAPQSVDVVAPGVNIASLGINGTKRFVGSGTEYAVALAAGAVALVRGSHPELKAPQIVHRVAITADRMGDAQPDSRYGYGMINPEAAVTRELPEETALLSQDNDPAGASTDGDGVRVAFLVTVLVGLILSALLVFRLRRTMRGAEAEGDLDAEWPAGPMRPEDEPTVVGSR</sequence>
<dbReference type="GO" id="GO:0004252">
    <property type="term" value="F:serine-type endopeptidase activity"/>
    <property type="evidence" value="ECO:0007669"/>
    <property type="project" value="InterPro"/>
</dbReference>
<evidence type="ECO:0000313" key="11">
    <source>
        <dbReference type="Proteomes" id="UP000198688"/>
    </source>
</evidence>
<feature type="compositionally biased region" description="Gly residues" evidence="6">
    <location>
        <begin position="141"/>
        <end position="151"/>
    </location>
</feature>
<comment type="caution">
    <text evidence="5">Lacks conserved residue(s) required for the propagation of feature annotation.</text>
</comment>
<dbReference type="InterPro" id="IPR000209">
    <property type="entry name" value="Peptidase_S8/S53_dom"/>
</dbReference>
<keyword evidence="2" id="KW-0645">Protease</keyword>
<feature type="region of interest" description="Disordered" evidence="6">
    <location>
        <begin position="119"/>
        <end position="191"/>
    </location>
</feature>
<evidence type="ECO:0000313" key="10">
    <source>
        <dbReference type="EMBL" id="SDT66535.1"/>
    </source>
</evidence>
<evidence type="ECO:0000256" key="8">
    <source>
        <dbReference type="SAM" id="SignalP"/>
    </source>
</evidence>
<dbReference type="OrthoDB" id="8444614at2"/>
<feature type="transmembrane region" description="Helical" evidence="7">
    <location>
        <begin position="501"/>
        <end position="519"/>
    </location>
</feature>
<dbReference type="PROSITE" id="PS51318">
    <property type="entry name" value="TAT"/>
    <property type="match status" value="1"/>
</dbReference>
<comment type="similarity">
    <text evidence="1 5">Belongs to the peptidase S8 family.</text>
</comment>
<evidence type="ECO:0000256" key="6">
    <source>
        <dbReference type="SAM" id="MobiDB-lite"/>
    </source>
</evidence>
<name>A0A1H2C7N0_9ACTN</name>
<keyword evidence="4" id="KW-0720">Serine protease</keyword>
<evidence type="ECO:0000256" key="7">
    <source>
        <dbReference type="SAM" id="Phobius"/>
    </source>
</evidence>
<evidence type="ECO:0000256" key="1">
    <source>
        <dbReference type="ARBA" id="ARBA00011073"/>
    </source>
</evidence>
<evidence type="ECO:0000256" key="2">
    <source>
        <dbReference type="ARBA" id="ARBA00022670"/>
    </source>
</evidence>
<evidence type="ECO:0000259" key="9">
    <source>
        <dbReference type="Pfam" id="PF00082"/>
    </source>
</evidence>
<feature type="signal peptide" evidence="8">
    <location>
        <begin position="1"/>
        <end position="25"/>
    </location>
</feature>
<feature type="compositionally biased region" description="Low complexity" evidence="6">
    <location>
        <begin position="119"/>
        <end position="140"/>
    </location>
</feature>
<feature type="domain" description="Peptidase S8/S53" evidence="9">
    <location>
        <begin position="222"/>
        <end position="464"/>
    </location>
</feature>
<dbReference type="EMBL" id="LT629758">
    <property type="protein sequence ID" value="SDT66535.1"/>
    <property type="molecule type" value="Genomic_DNA"/>
</dbReference>
<dbReference type="InterPro" id="IPR006311">
    <property type="entry name" value="TAT_signal"/>
</dbReference>
<keyword evidence="7" id="KW-0472">Membrane</keyword>
<reference evidence="10 11" key="1">
    <citation type="submission" date="2016-10" db="EMBL/GenBank/DDBJ databases">
        <authorList>
            <person name="de Groot N.N."/>
        </authorList>
    </citation>
    <scope>NUCLEOTIDE SEQUENCE [LARGE SCALE GENOMIC DNA]</scope>
    <source>
        <strain evidence="10 11">DSM 43941</strain>
    </source>
</reference>
<evidence type="ECO:0000256" key="3">
    <source>
        <dbReference type="ARBA" id="ARBA00022801"/>
    </source>
</evidence>
<dbReference type="AlphaFoldDB" id="A0A1H2C7N0"/>
<dbReference type="SUPFAM" id="SSF52743">
    <property type="entry name" value="Subtilisin-like"/>
    <property type="match status" value="1"/>
</dbReference>
<dbReference type="GO" id="GO:0006508">
    <property type="term" value="P:proteolysis"/>
    <property type="evidence" value="ECO:0007669"/>
    <property type="project" value="UniProtKB-KW"/>
</dbReference>
<dbReference type="InterPro" id="IPR050131">
    <property type="entry name" value="Peptidase_S8_subtilisin-like"/>
</dbReference>
<dbReference type="Proteomes" id="UP000198688">
    <property type="component" value="Chromosome I"/>
</dbReference>
<protein>
    <submittedName>
        <fullName evidence="10">Subtilase family protein</fullName>
    </submittedName>
</protein>
<feature type="chain" id="PRO_5039618704" evidence="8">
    <location>
        <begin position="26"/>
        <end position="555"/>
    </location>
</feature>
<evidence type="ECO:0000256" key="4">
    <source>
        <dbReference type="ARBA" id="ARBA00022825"/>
    </source>
</evidence>
<gene>
    <name evidence="10" type="ORF">SAMN04489716_5360</name>
</gene>
<dbReference type="PRINTS" id="PR00723">
    <property type="entry name" value="SUBTILISIN"/>
</dbReference>
<dbReference type="InterPro" id="IPR036852">
    <property type="entry name" value="Peptidase_S8/S53_dom_sf"/>
</dbReference>
<dbReference type="Pfam" id="PF00082">
    <property type="entry name" value="Peptidase_S8"/>
    <property type="match status" value="1"/>
</dbReference>
<dbReference type="PANTHER" id="PTHR43806:SF11">
    <property type="entry name" value="CEREVISIN-RELATED"/>
    <property type="match status" value="1"/>
</dbReference>
<organism evidence="10 11">
    <name type="scientific">Actinoplanes derwentensis</name>
    <dbReference type="NCBI Taxonomy" id="113562"/>
    <lineage>
        <taxon>Bacteria</taxon>
        <taxon>Bacillati</taxon>
        <taxon>Actinomycetota</taxon>
        <taxon>Actinomycetes</taxon>
        <taxon>Micromonosporales</taxon>
        <taxon>Micromonosporaceae</taxon>
        <taxon>Actinoplanes</taxon>
    </lineage>
</organism>
<keyword evidence="7" id="KW-0812">Transmembrane</keyword>
<proteinExistence type="inferred from homology"/>
<dbReference type="InterPro" id="IPR015500">
    <property type="entry name" value="Peptidase_S8_subtilisin-rel"/>
</dbReference>
<dbReference type="PROSITE" id="PS51892">
    <property type="entry name" value="SUBTILASE"/>
    <property type="match status" value="1"/>
</dbReference>
<dbReference type="STRING" id="113562.SAMN04489716_5360"/>
<dbReference type="RefSeq" id="WP_157751791.1">
    <property type="nucleotide sequence ID" value="NZ_BOMJ01000034.1"/>
</dbReference>
<dbReference type="PANTHER" id="PTHR43806">
    <property type="entry name" value="PEPTIDASE S8"/>
    <property type="match status" value="1"/>
</dbReference>
<evidence type="ECO:0000256" key="5">
    <source>
        <dbReference type="PROSITE-ProRule" id="PRU01240"/>
    </source>
</evidence>
<feature type="region of interest" description="Disordered" evidence="6">
    <location>
        <begin position="533"/>
        <end position="555"/>
    </location>
</feature>
<keyword evidence="7" id="KW-1133">Transmembrane helix</keyword>